<evidence type="ECO:0008006" key="4">
    <source>
        <dbReference type="Google" id="ProtNLM"/>
    </source>
</evidence>
<proteinExistence type="predicted"/>
<sequence length="130" mass="14351">MQKKRKTTKPTFNIKNNFLKTVSRIPFKKVVYLSLALSAFDILVVFLLQKNLPPEVPLYYGLPEGEGQLTTAAGLAIAGVFSMSVVLINVIISTLLQSEFLQRILVLTSFAVAFMSLFTTLEIVLLVGSL</sequence>
<keyword evidence="1" id="KW-0472">Membrane</keyword>
<name>A0A1F7WIJ8_9BACT</name>
<feature type="transmembrane region" description="Helical" evidence="1">
    <location>
        <begin position="104"/>
        <end position="127"/>
    </location>
</feature>
<evidence type="ECO:0000313" key="2">
    <source>
        <dbReference type="EMBL" id="OGM02610.1"/>
    </source>
</evidence>
<gene>
    <name evidence="2" type="ORF">A2115_01185</name>
</gene>
<feature type="transmembrane region" description="Helical" evidence="1">
    <location>
        <begin position="69"/>
        <end position="92"/>
    </location>
</feature>
<reference evidence="2 3" key="1">
    <citation type="journal article" date="2016" name="Nat. Commun.">
        <title>Thousands of microbial genomes shed light on interconnected biogeochemical processes in an aquifer system.</title>
        <authorList>
            <person name="Anantharaman K."/>
            <person name="Brown C.T."/>
            <person name="Hug L.A."/>
            <person name="Sharon I."/>
            <person name="Castelle C.J."/>
            <person name="Probst A.J."/>
            <person name="Thomas B.C."/>
            <person name="Singh A."/>
            <person name="Wilkins M.J."/>
            <person name="Karaoz U."/>
            <person name="Brodie E.L."/>
            <person name="Williams K.H."/>
            <person name="Hubbard S.S."/>
            <person name="Banfield J.F."/>
        </authorList>
    </citation>
    <scope>NUCLEOTIDE SEQUENCE [LARGE SCALE GENOMIC DNA]</scope>
</reference>
<keyword evidence="1" id="KW-1133">Transmembrane helix</keyword>
<dbReference type="STRING" id="1802471.A2115_01185"/>
<keyword evidence="1" id="KW-0812">Transmembrane</keyword>
<comment type="caution">
    <text evidence="2">The sequence shown here is derived from an EMBL/GenBank/DDBJ whole genome shotgun (WGS) entry which is preliminary data.</text>
</comment>
<dbReference type="AlphaFoldDB" id="A0A1F7WIJ8"/>
<evidence type="ECO:0000256" key="1">
    <source>
        <dbReference type="SAM" id="Phobius"/>
    </source>
</evidence>
<feature type="transmembrane region" description="Helical" evidence="1">
    <location>
        <begin position="30"/>
        <end position="49"/>
    </location>
</feature>
<organism evidence="2 3">
    <name type="scientific">Candidatus Woesebacteria bacterium GWA1_41_8</name>
    <dbReference type="NCBI Taxonomy" id="1802471"/>
    <lineage>
        <taxon>Bacteria</taxon>
        <taxon>Candidatus Woeseibacteriota</taxon>
    </lineage>
</organism>
<accession>A0A1F7WIJ8</accession>
<protein>
    <recommendedName>
        <fullName evidence="4">DUF1648 domain-containing protein</fullName>
    </recommendedName>
</protein>
<evidence type="ECO:0000313" key="3">
    <source>
        <dbReference type="Proteomes" id="UP000176198"/>
    </source>
</evidence>
<dbReference type="Proteomes" id="UP000176198">
    <property type="component" value="Unassembled WGS sequence"/>
</dbReference>
<dbReference type="EMBL" id="MGFJ01000019">
    <property type="protein sequence ID" value="OGM02610.1"/>
    <property type="molecule type" value="Genomic_DNA"/>
</dbReference>